<sequence>MKQIFVDTFYWIALCNQRDQWHQQVVSFSQQLKGVKLVTSDAVLNELLNYYAQFGSEMRLGVSQRTREILRNKNIQVITHTREVFIEGLDLYANRLDKGYSLTDCMSMIIMDRLKITEILTHDKHFTQEGFLILFQGERNV</sequence>
<dbReference type="Proteomes" id="UP000631421">
    <property type="component" value="Unassembled WGS sequence"/>
</dbReference>
<proteinExistence type="predicted"/>
<gene>
    <name evidence="2" type="ORF">H6F44_00425</name>
</gene>
<dbReference type="GO" id="GO:0004521">
    <property type="term" value="F:RNA endonuclease activity"/>
    <property type="evidence" value="ECO:0007669"/>
    <property type="project" value="InterPro"/>
</dbReference>
<dbReference type="GO" id="GO:0016075">
    <property type="term" value="P:rRNA catabolic process"/>
    <property type="evidence" value="ECO:0007669"/>
    <property type="project" value="TreeGrafter"/>
</dbReference>
<evidence type="ECO:0000259" key="1">
    <source>
        <dbReference type="Pfam" id="PF01850"/>
    </source>
</evidence>
<dbReference type="Pfam" id="PF01850">
    <property type="entry name" value="PIN"/>
    <property type="match status" value="1"/>
</dbReference>
<dbReference type="InterPro" id="IPR029060">
    <property type="entry name" value="PIN-like_dom_sf"/>
</dbReference>
<organism evidence="2 3">
    <name type="scientific">Pseudanabaena cinerea FACHB-1277</name>
    <dbReference type="NCBI Taxonomy" id="2949581"/>
    <lineage>
        <taxon>Bacteria</taxon>
        <taxon>Bacillati</taxon>
        <taxon>Cyanobacteriota</taxon>
        <taxon>Cyanophyceae</taxon>
        <taxon>Pseudanabaenales</taxon>
        <taxon>Pseudanabaenaceae</taxon>
        <taxon>Pseudanabaena</taxon>
        <taxon>Pseudanabaena cinerea</taxon>
    </lineage>
</organism>
<evidence type="ECO:0000313" key="3">
    <source>
        <dbReference type="Proteomes" id="UP000631421"/>
    </source>
</evidence>
<dbReference type="RefSeq" id="WP_190348942.1">
    <property type="nucleotide sequence ID" value="NZ_JACJPY010000001.1"/>
</dbReference>
<comment type="caution">
    <text evidence="2">The sequence shown here is derived from an EMBL/GenBank/DDBJ whole genome shotgun (WGS) entry which is preliminary data.</text>
</comment>
<accession>A0A926URA8</accession>
<dbReference type="InterPro" id="IPR002716">
    <property type="entry name" value="PIN_dom"/>
</dbReference>
<feature type="domain" description="PIN" evidence="1">
    <location>
        <begin position="4"/>
        <end position="128"/>
    </location>
</feature>
<keyword evidence="3" id="KW-1185">Reference proteome</keyword>
<dbReference type="InterPro" id="IPR039018">
    <property type="entry name" value="VapC20-like"/>
</dbReference>
<dbReference type="EMBL" id="JACJPY010000001">
    <property type="protein sequence ID" value="MBD2148600.1"/>
    <property type="molecule type" value="Genomic_DNA"/>
</dbReference>
<dbReference type="PANTHER" id="PTHR42188:SF1">
    <property type="entry name" value="23S RRNA-SPECIFIC ENDONUCLEASE VAPC20"/>
    <property type="match status" value="1"/>
</dbReference>
<dbReference type="Gene3D" id="3.40.50.1010">
    <property type="entry name" value="5'-nuclease"/>
    <property type="match status" value="1"/>
</dbReference>
<dbReference type="SUPFAM" id="SSF88723">
    <property type="entry name" value="PIN domain-like"/>
    <property type="match status" value="1"/>
</dbReference>
<name>A0A926URA8_9CYAN</name>
<reference evidence="2" key="2">
    <citation type="submission" date="2020-08" db="EMBL/GenBank/DDBJ databases">
        <authorList>
            <person name="Chen M."/>
            <person name="Teng W."/>
            <person name="Zhao L."/>
            <person name="Hu C."/>
            <person name="Zhou Y."/>
            <person name="Han B."/>
            <person name="Song L."/>
            <person name="Shu W."/>
        </authorList>
    </citation>
    <scope>NUCLEOTIDE SEQUENCE</scope>
    <source>
        <strain evidence="2">FACHB-1277</strain>
    </source>
</reference>
<reference evidence="2" key="1">
    <citation type="journal article" date="2015" name="ISME J.">
        <title>Draft Genome Sequence of Streptomyces incarnatus NRRL8089, which Produces the Nucleoside Antibiotic Sinefungin.</title>
        <authorList>
            <person name="Oshima K."/>
            <person name="Hattori M."/>
            <person name="Shimizu H."/>
            <person name="Fukuda K."/>
            <person name="Nemoto M."/>
            <person name="Inagaki K."/>
            <person name="Tamura T."/>
        </authorList>
    </citation>
    <scope>NUCLEOTIDE SEQUENCE</scope>
    <source>
        <strain evidence="2">FACHB-1277</strain>
    </source>
</reference>
<dbReference type="AlphaFoldDB" id="A0A926URA8"/>
<protein>
    <submittedName>
        <fullName evidence="2">Type II toxin-antitoxin system VapC family toxin</fullName>
    </submittedName>
</protein>
<evidence type="ECO:0000313" key="2">
    <source>
        <dbReference type="EMBL" id="MBD2148600.1"/>
    </source>
</evidence>
<dbReference type="PANTHER" id="PTHR42188">
    <property type="entry name" value="23S RRNA-SPECIFIC ENDONUCLEASE VAPC20"/>
    <property type="match status" value="1"/>
</dbReference>